<organism evidence="2 3">
    <name type="scientific">Cryoendolithus antarcticus</name>
    <dbReference type="NCBI Taxonomy" id="1507870"/>
    <lineage>
        <taxon>Eukaryota</taxon>
        <taxon>Fungi</taxon>
        <taxon>Dikarya</taxon>
        <taxon>Ascomycota</taxon>
        <taxon>Pezizomycotina</taxon>
        <taxon>Dothideomycetes</taxon>
        <taxon>Dothideomycetidae</taxon>
        <taxon>Cladosporiales</taxon>
        <taxon>Cladosporiaceae</taxon>
        <taxon>Cryoendolithus</taxon>
    </lineage>
</organism>
<feature type="transmembrane region" description="Helical" evidence="1">
    <location>
        <begin position="128"/>
        <end position="153"/>
    </location>
</feature>
<gene>
    <name evidence="2" type="ORF">B0A48_15228</name>
</gene>
<keyword evidence="1" id="KW-0812">Transmembrane</keyword>
<dbReference type="EMBL" id="NAJO01000043">
    <property type="protein sequence ID" value="OQN98882.1"/>
    <property type="molecule type" value="Genomic_DNA"/>
</dbReference>
<dbReference type="InParanoid" id="A0A1V8SIB9"/>
<proteinExistence type="predicted"/>
<feature type="transmembrane region" description="Helical" evidence="1">
    <location>
        <begin position="159"/>
        <end position="177"/>
    </location>
</feature>
<dbReference type="Proteomes" id="UP000192596">
    <property type="component" value="Unassembled WGS sequence"/>
</dbReference>
<keyword evidence="1" id="KW-1133">Transmembrane helix</keyword>
<evidence type="ECO:0000313" key="2">
    <source>
        <dbReference type="EMBL" id="OQN98882.1"/>
    </source>
</evidence>
<feature type="transmembrane region" description="Helical" evidence="1">
    <location>
        <begin position="271"/>
        <end position="289"/>
    </location>
</feature>
<name>A0A1V8SIB9_9PEZI</name>
<dbReference type="OrthoDB" id="196103at2759"/>
<evidence type="ECO:0000313" key="3">
    <source>
        <dbReference type="Proteomes" id="UP000192596"/>
    </source>
</evidence>
<comment type="caution">
    <text evidence="2">The sequence shown here is derived from an EMBL/GenBank/DDBJ whole genome shotgun (WGS) entry which is preliminary data.</text>
</comment>
<keyword evidence="3" id="KW-1185">Reference proteome</keyword>
<accession>A0A1V8SIB9</accession>
<reference evidence="3" key="1">
    <citation type="submission" date="2017-03" db="EMBL/GenBank/DDBJ databases">
        <title>Genomes of endolithic fungi from Antarctica.</title>
        <authorList>
            <person name="Coleine C."/>
            <person name="Masonjones S."/>
            <person name="Stajich J.E."/>
        </authorList>
    </citation>
    <scope>NUCLEOTIDE SEQUENCE [LARGE SCALE GENOMIC DNA]</scope>
    <source>
        <strain evidence="3">CCFEE 5527</strain>
    </source>
</reference>
<evidence type="ECO:0000256" key="1">
    <source>
        <dbReference type="SAM" id="Phobius"/>
    </source>
</evidence>
<protein>
    <submittedName>
        <fullName evidence="2">Uncharacterized protein</fullName>
    </submittedName>
</protein>
<keyword evidence="1" id="KW-0472">Membrane</keyword>
<sequence length="309" mass="34397">MALLHLRNSYLAVTGFDFSESVINPLYIDFRIHSPDAKKVPSGDNGDPHQWHIRHLTGWSRAPIGYRTYSPFNTLSGVFVKYLGIKRTLVSFEMQRTDGVTVSCGIPKTQRVFDELKATGRLFLGSKFILVIPLIAQSVFAEAVFFTFIGSWYSVRARALGSFLSGIVALVAGNILGQWLDRSLVALGYYRDKPVYDWTSGGFGTGFAWFHFMVLNFQVNYMYLYFVIGNLAESDGEFVRYAGLLRGTESAVQAVSYGLCSIPVMGQVSCIYLNFGLWAVAIVPAWLVIKNFGIGGDKKLAREGLRVTT</sequence>
<dbReference type="AlphaFoldDB" id="A0A1V8SIB9"/>
<feature type="transmembrane region" description="Helical" evidence="1">
    <location>
        <begin position="198"/>
        <end position="217"/>
    </location>
</feature>